<dbReference type="AlphaFoldDB" id="A0AAW6XLK7"/>
<gene>
    <name evidence="1" type="ORF">QP354_05000</name>
</gene>
<protein>
    <submittedName>
        <fullName evidence="1">Uncharacterized protein</fullName>
    </submittedName>
</protein>
<evidence type="ECO:0000313" key="1">
    <source>
        <dbReference type="EMBL" id="MDK6868427.1"/>
    </source>
</evidence>
<dbReference type="RefSeq" id="WP_144842025.1">
    <property type="nucleotide sequence ID" value="NZ_JASOLY010000007.1"/>
</dbReference>
<dbReference type="EMBL" id="JASOLY010000007">
    <property type="protein sequence ID" value="MDK6868427.1"/>
    <property type="molecule type" value="Genomic_DNA"/>
</dbReference>
<dbReference type="Proteomes" id="UP001232113">
    <property type="component" value="Unassembled WGS sequence"/>
</dbReference>
<sequence>MMKRSVDFNDADLIKELERVLNEHATQILGVNDIALTSYDICSDGMIFEFRVRTRFKDFSDIWKAGDCLTDDAGDTAMIVWDGDNYILMPTTPGNSNAFNINCDFGSEETLANLQNTYGSIWRKMED</sequence>
<name>A0AAW6XLK7_9LACO</name>
<evidence type="ECO:0000313" key="2">
    <source>
        <dbReference type="Proteomes" id="UP001232113"/>
    </source>
</evidence>
<proteinExistence type="predicted"/>
<reference evidence="1" key="1">
    <citation type="submission" date="2023-05" db="EMBL/GenBank/DDBJ databases">
        <title>Cataloging the Phylogenetic Diversity of Human Bladder Bacteria.</title>
        <authorList>
            <person name="Du J."/>
        </authorList>
    </citation>
    <scope>NUCLEOTIDE SEQUENCE</scope>
    <source>
        <strain evidence="1">UMB6975B</strain>
    </source>
</reference>
<accession>A0AAW6XLK7</accession>
<comment type="caution">
    <text evidence="1">The sequence shown here is derived from an EMBL/GenBank/DDBJ whole genome shotgun (WGS) entry which is preliminary data.</text>
</comment>
<organism evidence="1 2">
    <name type="scientific">Lactobacillus paragasseri</name>
    <dbReference type="NCBI Taxonomy" id="2107999"/>
    <lineage>
        <taxon>Bacteria</taxon>
        <taxon>Bacillati</taxon>
        <taxon>Bacillota</taxon>
        <taxon>Bacilli</taxon>
        <taxon>Lactobacillales</taxon>
        <taxon>Lactobacillaceae</taxon>
        <taxon>Lactobacillus</taxon>
    </lineage>
</organism>